<evidence type="ECO:0000259" key="1">
    <source>
        <dbReference type="Pfam" id="PF13472"/>
    </source>
</evidence>
<dbReference type="PANTHER" id="PTHR30383:SF5">
    <property type="entry name" value="SGNH HYDROLASE-TYPE ESTERASE DOMAIN-CONTAINING PROTEIN"/>
    <property type="match status" value="1"/>
</dbReference>
<proteinExistence type="predicted"/>
<feature type="domain" description="SGNH hydrolase-type esterase" evidence="1">
    <location>
        <begin position="17"/>
        <end position="210"/>
    </location>
</feature>
<dbReference type="InterPro" id="IPR013830">
    <property type="entry name" value="SGNH_hydro"/>
</dbReference>
<protein>
    <submittedName>
        <fullName evidence="2">SGNH/GDSL hydrolase family protein</fullName>
    </submittedName>
</protein>
<dbReference type="Proteomes" id="UP001589692">
    <property type="component" value="Unassembled WGS sequence"/>
</dbReference>
<dbReference type="PANTHER" id="PTHR30383">
    <property type="entry name" value="THIOESTERASE 1/PROTEASE 1/LYSOPHOSPHOLIPASE L1"/>
    <property type="match status" value="1"/>
</dbReference>
<comment type="caution">
    <text evidence="2">The sequence shown here is derived from an EMBL/GenBank/DDBJ whole genome shotgun (WGS) entry which is preliminary data.</text>
</comment>
<sequence length="227" mass="24850">MKFAEHLKSLEISGTRVFGDSITAGFNANQPHLAWPALFAAEVDGFPIRNHAIPGTVLQGSRLADGKPRPDNGIGRFRQALVDTPPHHDAILILYGYNDARYTSAPETMNVRNFSRDYAQMLEELVRAGHAKRLAIGSPPYIPDAGFSVGSTGFSGQTRSGFEDYAEAVRKLAQSFSIFYAPVYERMKAEGDGVLASPDLTHPNDAGHRVIFEAFRDAEIRQETAVA</sequence>
<evidence type="ECO:0000313" key="3">
    <source>
        <dbReference type="Proteomes" id="UP001589692"/>
    </source>
</evidence>
<dbReference type="Pfam" id="PF13472">
    <property type="entry name" value="Lipase_GDSL_2"/>
    <property type="match status" value="1"/>
</dbReference>
<dbReference type="SUPFAM" id="SSF52266">
    <property type="entry name" value="SGNH hydrolase"/>
    <property type="match status" value="1"/>
</dbReference>
<gene>
    <name evidence="2" type="ORF">ACFFP0_03435</name>
</gene>
<reference evidence="2 3" key="1">
    <citation type="submission" date="2024-09" db="EMBL/GenBank/DDBJ databases">
        <authorList>
            <person name="Sun Q."/>
            <person name="Mori K."/>
        </authorList>
    </citation>
    <scope>NUCLEOTIDE SEQUENCE [LARGE SCALE GENOMIC DNA]</scope>
    <source>
        <strain evidence="2 3">TBRC 4938</strain>
    </source>
</reference>
<keyword evidence="3" id="KW-1185">Reference proteome</keyword>
<dbReference type="EMBL" id="JBHMAA010000006">
    <property type="protein sequence ID" value="MFB9947883.1"/>
    <property type="molecule type" value="Genomic_DNA"/>
</dbReference>
<keyword evidence="2" id="KW-0378">Hydrolase</keyword>
<dbReference type="InterPro" id="IPR051532">
    <property type="entry name" value="Ester_Hydrolysis_Enzymes"/>
</dbReference>
<evidence type="ECO:0000313" key="2">
    <source>
        <dbReference type="EMBL" id="MFB9947883.1"/>
    </source>
</evidence>
<dbReference type="RefSeq" id="WP_377256251.1">
    <property type="nucleotide sequence ID" value="NZ_JBHMAA010000006.1"/>
</dbReference>
<name>A0ABV6AB88_9HYPH</name>
<dbReference type="Gene3D" id="3.40.50.1110">
    <property type="entry name" value="SGNH hydrolase"/>
    <property type="match status" value="1"/>
</dbReference>
<dbReference type="InterPro" id="IPR036514">
    <property type="entry name" value="SGNH_hydro_sf"/>
</dbReference>
<organism evidence="2 3">
    <name type="scientific">Rhizobium puerariae</name>
    <dbReference type="NCBI Taxonomy" id="1585791"/>
    <lineage>
        <taxon>Bacteria</taxon>
        <taxon>Pseudomonadati</taxon>
        <taxon>Pseudomonadota</taxon>
        <taxon>Alphaproteobacteria</taxon>
        <taxon>Hyphomicrobiales</taxon>
        <taxon>Rhizobiaceae</taxon>
        <taxon>Rhizobium/Agrobacterium group</taxon>
        <taxon>Rhizobium</taxon>
    </lineage>
</organism>
<dbReference type="GO" id="GO:0016787">
    <property type="term" value="F:hydrolase activity"/>
    <property type="evidence" value="ECO:0007669"/>
    <property type="project" value="UniProtKB-KW"/>
</dbReference>
<accession>A0ABV6AB88</accession>